<keyword evidence="2" id="KW-1185">Reference proteome</keyword>
<comment type="caution">
    <text evidence="1">The sequence shown here is derived from an EMBL/GenBank/DDBJ whole genome shotgun (WGS) entry which is preliminary data.</text>
</comment>
<evidence type="ECO:0000313" key="2">
    <source>
        <dbReference type="Proteomes" id="UP000242877"/>
    </source>
</evidence>
<dbReference type="OrthoDB" id="5302289at2759"/>
<proteinExistence type="predicted"/>
<sequence>MPAAIPLRFCPDVSQSFETFCLPLSPMPVPVVNDVVEDPNSPLVQQTLEAVRSAEGPKEIAETQRQILDRAINSLWHKVQAKPHSLILTDKEFALFNFFRQSRFRDEPLAQELVSRYWDNRPGYCSEELKN</sequence>
<reference evidence="1 2" key="1">
    <citation type="journal article" date="2016" name="Genome Biol. Evol.">
        <title>Divergent and convergent evolution of fungal pathogenicity.</title>
        <authorList>
            <person name="Shang Y."/>
            <person name="Xiao G."/>
            <person name="Zheng P."/>
            <person name="Cen K."/>
            <person name="Zhan S."/>
            <person name="Wang C."/>
        </authorList>
    </citation>
    <scope>NUCLEOTIDE SEQUENCE [LARGE SCALE GENOMIC DNA]</scope>
    <source>
        <strain evidence="1 2">ARSEF 7405</strain>
    </source>
</reference>
<organism evidence="1 2">
    <name type="scientific">Ascosphaera apis ARSEF 7405</name>
    <dbReference type="NCBI Taxonomy" id="392613"/>
    <lineage>
        <taxon>Eukaryota</taxon>
        <taxon>Fungi</taxon>
        <taxon>Dikarya</taxon>
        <taxon>Ascomycota</taxon>
        <taxon>Pezizomycotina</taxon>
        <taxon>Eurotiomycetes</taxon>
        <taxon>Eurotiomycetidae</taxon>
        <taxon>Onygenales</taxon>
        <taxon>Ascosphaeraceae</taxon>
        <taxon>Ascosphaera</taxon>
    </lineage>
</organism>
<name>A0A168CZC4_9EURO</name>
<dbReference type="EMBL" id="AZGZ01000002">
    <property type="protein sequence ID" value="KZZ97189.1"/>
    <property type="molecule type" value="Genomic_DNA"/>
</dbReference>
<protein>
    <submittedName>
        <fullName evidence="1">Uncharacterized protein</fullName>
    </submittedName>
</protein>
<gene>
    <name evidence="1" type="ORF">AAP_00832</name>
</gene>
<dbReference type="AlphaFoldDB" id="A0A168CZC4"/>
<evidence type="ECO:0000313" key="1">
    <source>
        <dbReference type="EMBL" id="KZZ97189.1"/>
    </source>
</evidence>
<accession>A0A168CZC4</accession>
<dbReference type="Proteomes" id="UP000242877">
    <property type="component" value="Unassembled WGS sequence"/>
</dbReference>
<dbReference type="VEuPathDB" id="FungiDB:AAP_00832"/>